<protein>
    <submittedName>
        <fullName evidence="1">Uncharacterized protein</fullName>
    </submittedName>
</protein>
<keyword evidence="2" id="KW-1185">Reference proteome</keyword>
<evidence type="ECO:0000313" key="1">
    <source>
        <dbReference type="EnsemblPlants" id="AVESA.00010b.r2.4DG0787080.1.CDS"/>
    </source>
</evidence>
<name>A0ACD5XKC1_AVESA</name>
<accession>A0ACD5XKC1</accession>
<dbReference type="EnsemblPlants" id="AVESA.00010b.r2.4DG0787080.1">
    <property type="protein sequence ID" value="AVESA.00010b.r2.4DG0787080.1.CDS"/>
    <property type="gene ID" value="AVESA.00010b.r2.4DG0787080"/>
</dbReference>
<proteinExistence type="predicted"/>
<evidence type="ECO:0000313" key="2">
    <source>
        <dbReference type="Proteomes" id="UP001732700"/>
    </source>
</evidence>
<reference evidence="1" key="1">
    <citation type="submission" date="2021-05" db="EMBL/GenBank/DDBJ databases">
        <authorList>
            <person name="Scholz U."/>
            <person name="Mascher M."/>
            <person name="Fiebig A."/>
        </authorList>
    </citation>
    <scope>NUCLEOTIDE SEQUENCE [LARGE SCALE GENOMIC DNA]</scope>
</reference>
<dbReference type="Proteomes" id="UP001732700">
    <property type="component" value="Chromosome 4D"/>
</dbReference>
<reference evidence="1" key="2">
    <citation type="submission" date="2025-09" db="UniProtKB">
        <authorList>
            <consortium name="EnsemblPlants"/>
        </authorList>
    </citation>
    <scope>IDENTIFICATION</scope>
</reference>
<sequence>MAGDRALYIRGPSAASSANQARCVAPRSTSHIYLDRASGDGEARCCFHACGCPRAFASVPTYVHSIGVCYGVIGNNLPSRSDVVQLYRSKGITDMRIYFADGQALTALRNSGIGLVMDVGNDQLGKIAGSASNAATWVRDNVQRYQGLKIKYIVAGNEIQGGDTGRIVPAIRNLNAALSAAGLGGIKVSTAIRFDAVGSSFPPSAGVFTQSYMRDVARLLASTGAPLLANIYPYFSYRDNPRDIQLNYATFRPGTTVRDSKNGLTYTNLFDAMVDAVHAALEKAGAPNVKVVVSESGWPKAGGSGASADNARAYNQGLIDHIGGGTPKRRGALETYVFSMFDENQKTGIVTEKHFGLFNPDKSPAYAIRF</sequence>
<organism evidence="1 2">
    <name type="scientific">Avena sativa</name>
    <name type="common">Oat</name>
    <dbReference type="NCBI Taxonomy" id="4498"/>
    <lineage>
        <taxon>Eukaryota</taxon>
        <taxon>Viridiplantae</taxon>
        <taxon>Streptophyta</taxon>
        <taxon>Embryophyta</taxon>
        <taxon>Tracheophyta</taxon>
        <taxon>Spermatophyta</taxon>
        <taxon>Magnoliopsida</taxon>
        <taxon>Liliopsida</taxon>
        <taxon>Poales</taxon>
        <taxon>Poaceae</taxon>
        <taxon>BOP clade</taxon>
        <taxon>Pooideae</taxon>
        <taxon>Poodae</taxon>
        <taxon>Poeae</taxon>
        <taxon>Poeae Chloroplast Group 1 (Aveneae type)</taxon>
        <taxon>Aveninae</taxon>
        <taxon>Avena</taxon>
    </lineage>
</organism>